<organism evidence="6 7">
    <name type="scientific">Levilactobacillus lanxiensis</name>
    <dbReference type="NCBI Taxonomy" id="2799568"/>
    <lineage>
        <taxon>Bacteria</taxon>
        <taxon>Bacillati</taxon>
        <taxon>Bacillota</taxon>
        <taxon>Bacilli</taxon>
        <taxon>Lactobacillales</taxon>
        <taxon>Lactobacillaceae</taxon>
        <taxon>Levilactobacillus</taxon>
    </lineage>
</organism>
<keyword evidence="3" id="KW-1133">Transmembrane helix</keyword>
<keyword evidence="3" id="KW-0472">Membrane</keyword>
<feature type="region of interest" description="Disordered" evidence="2">
    <location>
        <begin position="1067"/>
        <end position="1115"/>
    </location>
</feature>
<dbReference type="Gene3D" id="1.10.530.10">
    <property type="match status" value="1"/>
</dbReference>
<dbReference type="Pfam" id="PF10145">
    <property type="entry name" value="PhageMin_Tail"/>
    <property type="match status" value="1"/>
</dbReference>
<evidence type="ECO:0000256" key="1">
    <source>
        <dbReference type="ARBA" id="ARBA00022612"/>
    </source>
</evidence>
<gene>
    <name evidence="6" type="ORF">ACFQ44_06015</name>
</gene>
<accession>A0ABW4D3N2</accession>
<dbReference type="NCBIfam" id="TIGR01760">
    <property type="entry name" value="tape_meas_TP901"/>
    <property type="match status" value="1"/>
</dbReference>
<keyword evidence="3" id="KW-0812">Transmembrane</keyword>
<comment type="caution">
    <text evidence="6">The sequence shown here is derived from an EMBL/GenBank/DDBJ whole genome shotgun (WGS) entry which is preliminary data.</text>
</comment>
<dbReference type="InterPro" id="IPR010090">
    <property type="entry name" value="Phage_tape_meas"/>
</dbReference>
<reference evidence="7" key="1">
    <citation type="journal article" date="2019" name="Int. J. Syst. Evol. Microbiol.">
        <title>The Global Catalogue of Microorganisms (GCM) 10K type strain sequencing project: providing services to taxonomists for standard genome sequencing and annotation.</title>
        <authorList>
            <consortium name="The Broad Institute Genomics Platform"/>
            <consortium name="The Broad Institute Genome Sequencing Center for Infectious Disease"/>
            <person name="Wu L."/>
            <person name="Ma J."/>
        </authorList>
    </citation>
    <scope>NUCLEOTIDE SEQUENCE [LARGE SCALE GENOMIC DNA]</scope>
    <source>
        <strain evidence="7">CCM 8979</strain>
    </source>
</reference>
<feature type="compositionally biased region" description="Polar residues" evidence="2">
    <location>
        <begin position="1079"/>
        <end position="1094"/>
    </location>
</feature>
<feature type="transmembrane region" description="Helical" evidence="3">
    <location>
        <begin position="491"/>
        <end position="513"/>
    </location>
</feature>
<feature type="region of interest" description="Disordered" evidence="2">
    <location>
        <begin position="933"/>
        <end position="953"/>
    </location>
</feature>
<dbReference type="Proteomes" id="UP001597189">
    <property type="component" value="Unassembled WGS sequence"/>
</dbReference>
<dbReference type="EMBL" id="JBHTOD010000004">
    <property type="protein sequence ID" value="MFD1455240.1"/>
    <property type="molecule type" value="Genomic_DNA"/>
</dbReference>
<keyword evidence="7" id="KW-1185">Reference proteome</keyword>
<dbReference type="Gene3D" id="2.70.70.10">
    <property type="entry name" value="Glucose Permease (Domain IIA)"/>
    <property type="match status" value="1"/>
</dbReference>
<dbReference type="InterPro" id="IPR041219">
    <property type="entry name" value="Phage_lysozyme2"/>
</dbReference>
<evidence type="ECO:0000313" key="7">
    <source>
        <dbReference type="Proteomes" id="UP001597189"/>
    </source>
</evidence>
<proteinExistence type="predicted"/>
<evidence type="ECO:0000259" key="4">
    <source>
        <dbReference type="Pfam" id="PF10145"/>
    </source>
</evidence>
<evidence type="ECO:0000313" key="6">
    <source>
        <dbReference type="EMBL" id="MFD1455240.1"/>
    </source>
</evidence>
<evidence type="ECO:0000256" key="3">
    <source>
        <dbReference type="SAM" id="Phobius"/>
    </source>
</evidence>
<sequence>MPDIAGDRISYRIDINGLSQLDGMKRTIEQMEKLVPGLNKSVKNTQQSIKKMNDEASHSRVTDSLNQEKRGFDGLTSSVGRTGSKIDWANMKTTNLTRSMKKAGGTSYFKKQSRDLDALGNKMQSFGRKATVATAAIAAGAGFALKTATDLQNRYKTITNLAETGGEKQSEATKNVAKMQRDATKYSDTYGVSQKKIAEGYETLNRRGYTTNQALGSQKSYLQGAIASGDAYSDVVSNAASAIEQFGMKVNSVKGMASASKTAINQMAYSADLTATSFGNLGEALKFSGPDAHAAHQSLHTTVAAIGDISNFGIDGSQAGTSMRQIYQRLTSPPSKGKAPNAMKDLGLKYSDFRDSKNELLPIQDIFEKLATRMNKMKKSQTDKGAIYAALFGVNASSAAQALGNSYKQVDALDKKVQKSQNMYGGKGYVSQLSEKNLDTLKSQWNRIKSGLLNDSIDVFNAWMPTLTKLAKQVADLLEGFQKLPAPTKKFIGLGVGLTALVGPVALLAGSLLKMHGALSAIIKLGGKSSGGKTGIIGQMTGFLGIGKNNPRKFSQRSGATHFSSQSRVPGSLIANGVDWNGLNKRRKSANTLTRNVVSKVKPGRALLSGMDTLKSGRSWLWNETKSGTSNVLGKAKGGLNFLKNSKIGTVAKIGGKLSSRVPVLDVAMAGTNLIGMNQKNAGKKVGSAGGMLAGGAIGSMFGPIGGVAGAAIGQTMGTEIGSTIQKSLPKKMKKSIGSAVKDVKKTFSSLAKPFKATVKSISKVWGSATKGISKAWSQYVIKPLSGKNGSAAIKGTLKIFKSVLVPTMKIAGVAFKVFGAAVKTAIKVAGHIIEGFIKTVSGVFALISDLIHGRWKNIWKDAVQIFTGIFGTIGNVLGDILKTVWDGIVDLGKNIGKFLAHPVKTIESWVGGGGSSATPSVKAPDVAKSAQSSNKQLGALSSGKSAKKSSKPKINIQTGLAHAAGGFMRSNHLALVGEGGPEMAYHAGKGYMRWLGMNGPTLTKVRSGERILNARDSASVAKGGLGRGMMLPGYASGTAKLVQGKNRLGSASLNFDAYGASTKKSTKSLSKLQKGSKRQWSTIQRNTSQSTGRISKKTSKDFTSIQKDTGKTTDSLRKNTVADFDTMQKGSMAQMNQLHKGMNAVAKAMVNDFDDIFSKLSTYAHKEMAAAIKQLNGGVKGINTVLNKFGGGGSVLPMIHYAQGSQGPISKHTMAVVNDAKVGPRQEAILKSNGHAYLPKGNDVVLPLGPGDEVLNGSETAQLQDVGALPHFAKGTGALKRLIKSSDKHPKMAWNRDFSSNVKGGLDTALGNGLFGTGKRAATHVGVPWNAEVWSQLKSAMSSDSGGGSVLHSPGPGWRISSGFGYRGKTSGGMSNHDGTDFSQAKVVHALEDATVTEAGPGRWLGSDGVGEVIGTKGGRLRLIYQELNGKYPSGATLLVHAGDHVKQGQAIAKLGPSGTHVHIGATTKGLWDHGGSSTKGWLDVTKLHGSFGNPATQKKSKNPALTKLVKSELGKRLKWVSNKLGEDSIGSIGSLGLSGGLASRARTLAAAFKKLYPAATNSGIAAVLGNWNFESGGLNPGAVNSSGGASGLGQWLGVRKTALMNFARRKGKSWKNAGLQLEFALKGDGSDSSLLKSVIRGKGSVASLAARFSNGWERGGYTSEHVAGARQVQAALHANGGWAKNGKLNIFGEAKGENEVAVNTKRPSADPLLLEAMSDRAIKAPNSVFGQFRSFAKMQHEFAKMKDSQAKFAKTAKAATPTKSNGLVVRPQITYSPKFVINGSTDPKEAQKLVAKQAAKDRRQFESMMNDLCDRLMSVE</sequence>
<dbReference type="PANTHER" id="PTHR37813">
    <property type="entry name" value="FELS-2 PROPHAGE PROTEIN"/>
    <property type="match status" value="1"/>
</dbReference>
<keyword evidence="1" id="KW-1188">Viral release from host cell</keyword>
<feature type="domain" description="Phage tail lysozyme" evidence="5">
    <location>
        <begin position="1560"/>
        <end position="1667"/>
    </location>
</feature>
<feature type="domain" description="Phage tail tape measure protein" evidence="4">
    <location>
        <begin position="181"/>
        <end position="393"/>
    </location>
</feature>
<protein>
    <submittedName>
        <fullName evidence="6">Phage tail tape measure protein</fullName>
    </submittedName>
</protein>
<dbReference type="SUPFAM" id="SSF51261">
    <property type="entry name" value="Duplicated hybrid motif"/>
    <property type="match status" value="1"/>
</dbReference>
<dbReference type="RefSeq" id="WP_236000731.1">
    <property type="nucleotide sequence ID" value="NZ_BOLN01000004.1"/>
</dbReference>
<name>A0ABW4D3N2_9LACO</name>
<dbReference type="InterPro" id="IPR011055">
    <property type="entry name" value="Dup_hybrid_motif"/>
</dbReference>
<evidence type="ECO:0000259" key="5">
    <source>
        <dbReference type="Pfam" id="PF18013"/>
    </source>
</evidence>
<dbReference type="Pfam" id="PF18013">
    <property type="entry name" value="Phage_lysozyme2"/>
    <property type="match status" value="1"/>
</dbReference>
<dbReference type="PANTHER" id="PTHR37813:SF1">
    <property type="entry name" value="FELS-2 PROPHAGE PROTEIN"/>
    <property type="match status" value="1"/>
</dbReference>
<evidence type="ECO:0000256" key="2">
    <source>
        <dbReference type="SAM" id="MobiDB-lite"/>
    </source>
</evidence>